<feature type="region of interest" description="Disordered" evidence="1">
    <location>
        <begin position="1"/>
        <end position="25"/>
    </location>
</feature>
<dbReference type="Gene3D" id="1.10.287.110">
    <property type="entry name" value="DnaJ domain"/>
    <property type="match status" value="1"/>
</dbReference>
<dbReference type="AlphaFoldDB" id="A0A9P5ZAD8"/>
<dbReference type="InterPro" id="IPR036869">
    <property type="entry name" value="J_dom_sf"/>
</dbReference>
<organism evidence="3 4">
    <name type="scientific">Pholiota conissans</name>
    <dbReference type="NCBI Taxonomy" id="109636"/>
    <lineage>
        <taxon>Eukaryota</taxon>
        <taxon>Fungi</taxon>
        <taxon>Dikarya</taxon>
        <taxon>Basidiomycota</taxon>
        <taxon>Agaricomycotina</taxon>
        <taxon>Agaricomycetes</taxon>
        <taxon>Agaricomycetidae</taxon>
        <taxon>Agaricales</taxon>
        <taxon>Agaricineae</taxon>
        <taxon>Strophariaceae</taxon>
        <taxon>Pholiota</taxon>
    </lineage>
</organism>
<feature type="compositionally biased region" description="Polar residues" evidence="1">
    <location>
        <begin position="125"/>
        <end position="139"/>
    </location>
</feature>
<feature type="domain" description="J" evidence="2">
    <location>
        <begin position="26"/>
        <end position="106"/>
    </location>
</feature>
<dbReference type="CDD" id="cd06257">
    <property type="entry name" value="DnaJ"/>
    <property type="match status" value="1"/>
</dbReference>
<dbReference type="PROSITE" id="PS50076">
    <property type="entry name" value="DNAJ_2"/>
    <property type="match status" value="1"/>
</dbReference>
<feature type="compositionally biased region" description="Basic residues" evidence="1">
    <location>
        <begin position="1"/>
        <end position="13"/>
    </location>
</feature>
<evidence type="ECO:0000313" key="3">
    <source>
        <dbReference type="EMBL" id="KAF9483075.1"/>
    </source>
</evidence>
<sequence>MEKEHHHHHRTRSKNPFPYPKHPNPTPYQIFHLPVGASQAQIKARYYELVRAHHPDSHHTAGIGADVAHARFRTIKASYDFLSGKTLSPHPNARPTPSPQNFDPYMHELARRRRAYYASQGRYQNFDENGESTGYTQAQRPVDDGYDESGKKERIILALGVIVGVLCLFP</sequence>
<feature type="region of interest" description="Disordered" evidence="1">
    <location>
        <begin position="125"/>
        <end position="147"/>
    </location>
</feature>
<name>A0A9P5ZAD8_9AGAR</name>
<dbReference type="EMBL" id="MU155158">
    <property type="protein sequence ID" value="KAF9483075.1"/>
    <property type="molecule type" value="Genomic_DNA"/>
</dbReference>
<dbReference type="SUPFAM" id="SSF46565">
    <property type="entry name" value="Chaperone J-domain"/>
    <property type="match status" value="1"/>
</dbReference>
<dbReference type="OrthoDB" id="445556at2759"/>
<protein>
    <recommendedName>
        <fullName evidence="2">J domain-containing protein</fullName>
    </recommendedName>
</protein>
<dbReference type="SMART" id="SM00271">
    <property type="entry name" value="DnaJ"/>
    <property type="match status" value="1"/>
</dbReference>
<gene>
    <name evidence="3" type="ORF">BDN70DRAFT_800522</name>
</gene>
<comment type="caution">
    <text evidence="3">The sequence shown here is derived from an EMBL/GenBank/DDBJ whole genome shotgun (WGS) entry which is preliminary data.</text>
</comment>
<accession>A0A9P5ZAD8</accession>
<dbReference type="PRINTS" id="PR00625">
    <property type="entry name" value="JDOMAIN"/>
</dbReference>
<keyword evidence="4" id="KW-1185">Reference proteome</keyword>
<evidence type="ECO:0000256" key="1">
    <source>
        <dbReference type="SAM" id="MobiDB-lite"/>
    </source>
</evidence>
<dbReference type="Pfam" id="PF00226">
    <property type="entry name" value="DnaJ"/>
    <property type="match status" value="1"/>
</dbReference>
<dbReference type="Proteomes" id="UP000807469">
    <property type="component" value="Unassembled WGS sequence"/>
</dbReference>
<evidence type="ECO:0000313" key="4">
    <source>
        <dbReference type="Proteomes" id="UP000807469"/>
    </source>
</evidence>
<dbReference type="InterPro" id="IPR001623">
    <property type="entry name" value="DnaJ_domain"/>
</dbReference>
<evidence type="ECO:0000259" key="2">
    <source>
        <dbReference type="PROSITE" id="PS50076"/>
    </source>
</evidence>
<reference evidence="3" key="1">
    <citation type="submission" date="2020-11" db="EMBL/GenBank/DDBJ databases">
        <authorList>
            <consortium name="DOE Joint Genome Institute"/>
            <person name="Ahrendt S."/>
            <person name="Riley R."/>
            <person name="Andreopoulos W."/>
            <person name="Labutti K."/>
            <person name="Pangilinan J."/>
            <person name="Ruiz-Duenas F.J."/>
            <person name="Barrasa J.M."/>
            <person name="Sanchez-Garcia M."/>
            <person name="Camarero S."/>
            <person name="Miyauchi S."/>
            <person name="Serrano A."/>
            <person name="Linde D."/>
            <person name="Babiker R."/>
            <person name="Drula E."/>
            <person name="Ayuso-Fernandez I."/>
            <person name="Pacheco R."/>
            <person name="Padilla G."/>
            <person name="Ferreira P."/>
            <person name="Barriuso J."/>
            <person name="Kellner H."/>
            <person name="Castanera R."/>
            <person name="Alfaro M."/>
            <person name="Ramirez L."/>
            <person name="Pisabarro A.G."/>
            <person name="Kuo A."/>
            <person name="Tritt A."/>
            <person name="Lipzen A."/>
            <person name="He G."/>
            <person name="Yan M."/>
            <person name="Ng V."/>
            <person name="Cullen D."/>
            <person name="Martin F."/>
            <person name="Rosso M.-N."/>
            <person name="Henrissat B."/>
            <person name="Hibbett D."/>
            <person name="Martinez A.T."/>
            <person name="Grigoriev I.V."/>
        </authorList>
    </citation>
    <scope>NUCLEOTIDE SEQUENCE</scope>
    <source>
        <strain evidence="3">CIRM-BRFM 674</strain>
    </source>
</reference>
<proteinExistence type="predicted"/>